<gene>
    <name evidence="1" type="ORF">UFOVP275_8</name>
</gene>
<proteinExistence type="predicted"/>
<organism evidence="1">
    <name type="scientific">uncultured Caudovirales phage</name>
    <dbReference type="NCBI Taxonomy" id="2100421"/>
    <lineage>
        <taxon>Viruses</taxon>
        <taxon>Duplodnaviria</taxon>
        <taxon>Heunggongvirae</taxon>
        <taxon>Uroviricota</taxon>
        <taxon>Caudoviricetes</taxon>
        <taxon>Peduoviridae</taxon>
        <taxon>Maltschvirus</taxon>
        <taxon>Maltschvirus maltsch</taxon>
    </lineage>
</organism>
<name>A0A6J5LSN8_9CAUD</name>
<accession>A0A6J5LSN8</accession>
<evidence type="ECO:0000313" key="1">
    <source>
        <dbReference type="EMBL" id="CAB4134739.1"/>
    </source>
</evidence>
<reference evidence="1" key="1">
    <citation type="submission" date="2020-04" db="EMBL/GenBank/DDBJ databases">
        <authorList>
            <person name="Chiriac C."/>
            <person name="Salcher M."/>
            <person name="Ghai R."/>
            <person name="Kavagutti S V."/>
        </authorList>
    </citation>
    <scope>NUCLEOTIDE SEQUENCE</scope>
</reference>
<dbReference type="EMBL" id="LR796290">
    <property type="protein sequence ID" value="CAB4134739.1"/>
    <property type="molecule type" value="Genomic_DNA"/>
</dbReference>
<sequence length="88" mass="9752">MNTSLLKRCLDVIRNGGATYDIDECVKDLEAAIAEQKDPISHYARGFTDAMHKAEQAKLQEPAPLGAAMFWHCPPSAFRNPPNPTLQK</sequence>
<protein>
    <submittedName>
        <fullName evidence="1">Uncharacterized protein</fullName>
    </submittedName>
</protein>